<reference evidence="2" key="1">
    <citation type="journal article" date="2023" name="Mol. Biol. Evol.">
        <title>Third-Generation Sequencing Reveals the Adaptive Role of the Epigenome in Three Deep-Sea Polychaetes.</title>
        <authorList>
            <person name="Perez M."/>
            <person name="Aroh O."/>
            <person name="Sun Y."/>
            <person name="Lan Y."/>
            <person name="Juniper S.K."/>
            <person name="Young C.R."/>
            <person name="Angers B."/>
            <person name="Qian P.Y."/>
        </authorList>
    </citation>
    <scope>NUCLEOTIDE SEQUENCE</scope>
    <source>
        <strain evidence="2">R07B-5</strain>
    </source>
</reference>
<feature type="region of interest" description="Disordered" evidence="1">
    <location>
        <begin position="1453"/>
        <end position="1525"/>
    </location>
</feature>
<dbReference type="SMART" id="SM01244">
    <property type="entry name" value="IRS"/>
    <property type="match status" value="1"/>
</dbReference>
<organism evidence="2 3">
    <name type="scientific">Ridgeia piscesae</name>
    <name type="common">Tubeworm</name>
    <dbReference type="NCBI Taxonomy" id="27915"/>
    <lineage>
        <taxon>Eukaryota</taxon>
        <taxon>Metazoa</taxon>
        <taxon>Spiralia</taxon>
        <taxon>Lophotrochozoa</taxon>
        <taxon>Annelida</taxon>
        <taxon>Polychaeta</taxon>
        <taxon>Sedentaria</taxon>
        <taxon>Canalipalpata</taxon>
        <taxon>Sabellida</taxon>
        <taxon>Siboglinidae</taxon>
        <taxon>Ridgeia</taxon>
    </lineage>
</organism>
<dbReference type="Proteomes" id="UP001209878">
    <property type="component" value="Unassembled WGS sequence"/>
</dbReference>
<feature type="region of interest" description="Disordered" evidence="1">
    <location>
        <begin position="1684"/>
        <end position="1720"/>
    </location>
</feature>
<evidence type="ECO:0000256" key="1">
    <source>
        <dbReference type="SAM" id="MobiDB-lite"/>
    </source>
</evidence>
<feature type="region of interest" description="Disordered" evidence="1">
    <location>
        <begin position="894"/>
        <end position="996"/>
    </location>
</feature>
<feature type="compositionally biased region" description="Basic and acidic residues" evidence="1">
    <location>
        <begin position="1239"/>
        <end position="1249"/>
    </location>
</feature>
<feature type="region of interest" description="Disordered" evidence="1">
    <location>
        <begin position="1872"/>
        <end position="1922"/>
    </location>
</feature>
<feature type="region of interest" description="Disordered" evidence="1">
    <location>
        <begin position="1239"/>
        <end position="1282"/>
    </location>
</feature>
<evidence type="ECO:0000313" key="2">
    <source>
        <dbReference type="EMBL" id="KAK2184436.1"/>
    </source>
</evidence>
<dbReference type="InterPro" id="IPR037746">
    <property type="entry name" value="Dok-7"/>
</dbReference>
<feature type="compositionally biased region" description="Polar residues" evidence="1">
    <location>
        <begin position="920"/>
        <end position="936"/>
    </location>
</feature>
<feature type="compositionally biased region" description="Polar residues" evidence="1">
    <location>
        <begin position="1684"/>
        <end position="1696"/>
    </location>
</feature>
<dbReference type="EMBL" id="JAODUO010000265">
    <property type="protein sequence ID" value="KAK2184436.1"/>
    <property type="molecule type" value="Genomic_DNA"/>
</dbReference>
<comment type="caution">
    <text evidence="2">The sequence shown here is derived from an EMBL/GenBank/DDBJ whole genome shotgun (WGS) entry which is preliminary data.</text>
</comment>
<dbReference type="SUPFAM" id="SSF50729">
    <property type="entry name" value="PH domain-like"/>
    <property type="match status" value="1"/>
</dbReference>
<feature type="region of interest" description="Disordered" evidence="1">
    <location>
        <begin position="1110"/>
        <end position="1131"/>
    </location>
</feature>
<feature type="compositionally biased region" description="Low complexity" evidence="1">
    <location>
        <begin position="1462"/>
        <end position="1474"/>
    </location>
</feature>
<name>A0AAD9NXU2_RIDPI</name>
<protein>
    <submittedName>
        <fullName evidence="2">Uncharacterized protein</fullName>
    </submittedName>
</protein>
<feature type="compositionally biased region" description="Basic residues" evidence="1">
    <location>
        <begin position="1269"/>
        <end position="1279"/>
    </location>
</feature>
<accession>A0AAD9NXU2</accession>
<feature type="compositionally biased region" description="Pro residues" evidence="1">
    <location>
        <begin position="900"/>
        <end position="913"/>
    </location>
</feature>
<feature type="region of interest" description="Disordered" evidence="1">
    <location>
        <begin position="1308"/>
        <end position="1332"/>
    </location>
</feature>
<dbReference type="InterPro" id="IPR011993">
    <property type="entry name" value="PH-like_dom_sf"/>
</dbReference>
<feature type="region of interest" description="Disordered" evidence="1">
    <location>
        <begin position="1052"/>
        <end position="1077"/>
    </location>
</feature>
<feature type="compositionally biased region" description="Polar residues" evidence="1">
    <location>
        <begin position="1703"/>
        <end position="1713"/>
    </location>
</feature>
<feature type="compositionally biased region" description="Polar residues" evidence="1">
    <location>
        <begin position="1503"/>
        <end position="1522"/>
    </location>
</feature>
<feature type="compositionally biased region" description="Polar residues" evidence="1">
    <location>
        <begin position="730"/>
        <end position="743"/>
    </location>
</feature>
<keyword evidence="3" id="KW-1185">Reference proteome</keyword>
<sequence length="1922" mass="208026">MVDDKLNLEHIIIHRQFPVCLVKGPKEARLPLGEVKLCIQGQNLCIVTHGRSPPEVLSSWHVTDLRRFGVIEDKFCFEGGSQCGDKGVLSWCPVWVPCLGALSGCPVWVPCLGALSGCPVWVPCLGALSGCPVWVPCLGALSGCPVWVPCLGALSGCPVWVPCLGALSGCPVWVPCLGALSGCPVWVPCLGALSGCPVWVPCLGALSGCPVWVPCLGALSGCPVWVPCLGALSGCPVWVPCLGALSGCPVWVPCLGALSGCPVWVPCLGALSGCPVWVPCLGALSGCPVWVPCLGALLCHSECGVHCPLLCHSECGVHCPLLCHSECGVHCPLLCHSECGVHCPLSLVYTLHCCVTQSLVYTVHCCVTQSLVYTLLLACCVTQSLVYTLHCCVTQSLVYTLHCCVTQSLVYTLHCCVTQSLVYTVHCCLTQSLVYTLHCCVTQSLVYTLHCCVTQSLVYTLHCCVTQSLVYTLHCCVTQNVHVSQREASFRSCSAYLDWTHLYPDNLHLYEDNSGLRSSQLDHNDTSSDETDADYCCDAKVQKLRSIDQWNRERLNTIYSTSSCPDCHSSYSHVGNVSSLSTVEVTRSTARISATESTHSGQARLSVGGYAGESKDSRSVASSDSDEVFTTIESDYYNILPPTVDYYNILPQQSGPCSFLTDSPASCNNFLSSAPRGETVHQSKPQNVVLRSVKSVAYRNKRNRIVHRSHTLPRTIHECRTDIYPPDSPGSVSYDTSDSTPNRTPVVDDTVDTLSEDFQAYRVSDYEHVHVYDAVSSTFVPPNTSSVQDDLDGSVKSMPIYNEDYKLNPAMALPSCRANAGMASHAYGAARVCSNSDESPYMNLSVPQNKPRAACGLQAQEAHNGEVRIDPLRPLEYIDLDRFDGVDEHYSCWLRGKSETPPPTLPPPPPPPIHVDAQEQRNSVGRGNSPHGTPTRSMGGRVELPKKRLQKANRFLSFHGSLKRQTKTKSGSEKSLPDDGSCRRSHSMHSGKLPRCSSFGHTLARPGSIDCVNHASAAAFSVANSSSESGGLPPRPARVPSMQSVSEYLTPSLSLNNGSNSYQSSNSQQNLCPSTRSDYMMMDPSAKTTVTVTSNTVFCTVDLPLKRTDSVGGRSRNASFSGNSGATGGGKGAGYLEMAQVDTAKAMGRSMSMRESAGMSPPPLHHSKSWGDELESNYLQMNCSAAGDYIKMSPTDMDRLPQTETRLLKPFDNLLEHQHHLHRKPIATPRTQTFRDVVERMGSDSKPSSDEDSTSKTSNGKTPGLLSRLIRRNSSKKASRSQEDILTATAIETVPETCQMNTISHVRTKSADMLDDAPPRSTPERQRSMSYSDMSFSRYGLAEQKPRSLLFAVPPAPGVQSDAGLFVSVPPPVPPRASGTTSNSLAGGRADTTYVTVAAVSTDTGEYFTVGPSVGAVSTTRHSEDLYVSTGFAPRVTSTAISDLNSARCGENQTVRNTQPNQSQTVTQRTTQSTCPLRQVDLPRSGDDSPEADYLMVWADSPGKNSSGDSPITLPPSRTSTMFDLPPRRNTEVYISAASKTDPIPIPAPQTRLNDDEHSSSASPPALPEKTYRRTSHSRRGYLALPARRRTINLAEVNSTDSPNHSCYSSDAESVCLPARTGTEKMKHIPSLRVSIPSLTIPREEEQEGIWMHRDIAPMHEEVVCSRSTANGVTSYEGAETMSVMSHGSSDTPSSIRSDELKSCTSPASTTLRPRSGKEYQKLDRRKLAEDLNIPIEDVLAPKSPSVSSSVFTFDSAAVYSLRASPASAYSCGEDSPSMLTQRCGCVNRTDSLRSSETSPPGSCMSLGGNLDSNEEALLNYAEIDLSDSEVSRLPCRSGNEIEYAIIDMVATVTASRVGKEHAQLREDKLQQNVQRQDSGKERELVTRRVKEKRFSSMSSRDKKLSLTSIISSNSKGKKSSL</sequence>
<evidence type="ECO:0000313" key="3">
    <source>
        <dbReference type="Proteomes" id="UP001209878"/>
    </source>
</evidence>
<feature type="compositionally biased region" description="Low complexity" evidence="1">
    <location>
        <begin position="1052"/>
        <end position="1071"/>
    </location>
</feature>
<proteinExistence type="predicted"/>
<gene>
    <name evidence="2" type="ORF">NP493_266g03033</name>
</gene>
<dbReference type="Gene3D" id="2.30.29.30">
    <property type="entry name" value="Pleckstrin-homology domain (PH domain)/Phosphotyrosine-binding domain (PTB)"/>
    <property type="match status" value="1"/>
</dbReference>
<feature type="compositionally biased region" description="Basic and acidic residues" evidence="1">
    <location>
        <begin position="1878"/>
        <end position="1905"/>
    </location>
</feature>
<feature type="compositionally biased region" description="Basic and acidic residues" evidence="1">
    <location>
        <begin position="970"/>
        <end position="982"/>
    </location>
</feature>
<dbReference type="GO" id="GO:0007528">
    <property type="term" value="P:neuromuscular junction development"/>
    <property type="evidence" value="ECO:0007669"/>
    <property type="project" value="TreeGrafter"/>
</dbReference>
<dbReference type="PANTHER" id="PTHR21636:SF2">
    <property type="entry name" value="PROTEIN DOK-7"/>
    <property type="match status" value="1"/>
</dbReference>
<dbReference type="GO" id="GO:0019901">
    <property type="term" value="F:protein kinase binding"/>
    <property type="evidence" value="ECO:0007669"/>
    <property type="project" value="InterPro"/>
</dbReference>
<dbReference type="PANTHER" id="PTHR21636">
    <property type="entry name" value="PROTEIN DOK-7"/>
    <property type="match status" value="1"/>
</dbReference>
<feature type="region of interest" description="Disordered" evidence="1">
    <location>
        <begin position="720"/>
        <end position="745"/>
    </location>
</feature>
<feature type="region of interest" description="Disordered" evidence="1">
    <location>
        <begin position="1540"/>
        <end position="1578"/>
    </location>
</feature>